<dbReference type="RefSeq" id="WP_114839301.1">
    <property type="nucleotide sequence ID" value="NZ_CP031217.1"/>
</dbReference>
<reference evidence="2 4" key="1">
    <citation type="submission" date="2017-10" db="EMBL/GenBank/DDBJ databases">
        <title>Genomics of the genus Arcobacter.</title>
        <authorList>
            <person name="Perez-Cataluna A."/>
            <person name="Figueras M.J."/>
        </authorList>
    </citation>
    <scope>NUCLEOTIDE SEQUENCE [LARGE SCALE GENOMIC DNA]</scope>
    <source>
        <strain evidence="2 4">CECT 7835</strain>
    </source>
</reference>
<dbReference type="Gene3D" id="3.30.70.100">
    <property type="match status" value="1"/>
</dbReference>
<evidence type="ECO:0000313" key="4">
    <source>
        <dbReference type="Proteomes" id="UP000289193"/>
    </source>
</evidence>
<dbReference type="InterPro" id="IPR036163">
    <property type="entry name" value="HMA_dom_sf"/>
</dbReference>
<dbReference type="KEGG" id="hbv:ABIV_1479"/>
<accession>A0AAX2A8M4</accession>
<proteinExistence type="predicted"/>
<dbReference type="Proteomes" id="UP000289193">
    <property type="component" value="Unassembled WGS sequence"/>
</dbReference>
<evidence type="ECO:0000313" key="3">
    <source>
        <dbReference type="Proteomes" id="UP000253850"/>
    </source>
</evidence>
<gene>
    <name evidence="1" type="ORF">ABIV_1479</name>
    <name evidence="2" type="ORF">CRV05_04800</name>
</gene>
<organism evidence="2 4">
    <name type="scientific">Halarcobacter bivalviorum</name>
    <dbReference type="NCBI Taxonomy" id="663364"/>
    <lineage>
        <taxon>Bacteria</taxon>
        <taxon>Pseudomonadati</taxon>
        <taxon>Campylobacterota</taxon>
        <taxon>Epsilonproteobacteria</taxon>
        <taxon>Campylobacterales</taxon>
        <taxon>Arcobacteraceae</taxon>
        <taxon>Halarcobacter</taxon>
    </lineage>
</organism>
<evidence type="ECO:0000313" key="1">
    <source>
        <dbReference type="EMBL" id="AXH12473.1"/>
    </source>
</evidence>
<evidence type="ECO:0000313" key="2">
    <source>
        <dbReference type="EMBL" id="RXK10602.1"/>
    </source>
</evidence>
<name>A0AAX2A8M4_9BACT</name>
<dbReference type="SUPFAM" id="SSF55008">
    <property type="entry name" value="HMA, heavy metal-associated domain"/>
    <property type="match status" value="1"/>
</dbReference>
<dbReference type="EMBL" id="CP031217">
    <property type="protein sequence ID" value="AXH12473.1"/>
    <property type="molecule type" value="Genomic_DNA"/>
</dbReference>
<dbReference type="AlphaFoldDB" id="A0AAX2A8M4"/>
<reference evidence="1 3" key="2">
    <citation type="submission" date="2018-07" db="EMBL/GenBank/DDBJ databases">
        <title>Complete genome of the Arcobacter bivalviorum type strain LMG 26154.</title>
        <authorList>
            <person name="Miller W.G."/>
            <person name="Yee E."/>
            <person name="Bono J.L."/>
        </authorList>
    </citation>
    <scope>NUCLEOTIDE SEQUENCE [LARGE SCALE GENOMIC DNA]</scope>
    <source>
        <strain evidence="1 3">LMG 26154</strain>
    </source>
</reference>
<dbReference type="EMBL" id="PDKM01000002">
    <property type="protein sequence ID" value="RXK10602.1"/>
    <property type="molecule type" value="Genomic_DNA"/>
</dbReference>
<keyword evidence="4" id="KW-1185">Reference proteome</keyword>
<sequence length="96" mass="10544">MKKTVEVHNVKCGGCANTLIKGLEEEFGEVEVNLDVHPRQITLDINDEKMQELKLKLRSLGYPLTTDELSGFEKAATTAKSFVSCAVGKFNVATSK</sequence>
<protein>
    <submittedName>
        <fullName evidence="1">Copper chaperone</fullName>
    </submittedName>
    <submittedName>
        <fullName evidence="2">Heavy metal transporter</fullName>
    </submittedName>
</protein>
<dbReference type="GO" id="GO:0046872">
    <property type="term" value="F:metal ion binding"/>
    <property type="evidence" value="ECO:0007669"/>
    <property type="project" value="InterPro"/>
</dbReference>
<dbReference type="Proteomes" id="UP000253850">
    <property type="component" value="Chromosome"/>
</dbReference>